<protein>
    <submittedName>
        <fullName evidence="3">Uncharacterized protein</fullName>
    </submittedName>
</protein>
<dbReference type="Proteomes" id="UP000016569">
    <property type="component" value="Unassembled WGS sequence"/>
</dbReference>
<evidence type="ECO:0000256" key="2">
    <source>
        <dbReference type="SAM" id="SignalP"/>
    </source>
</evidence>
<reference evidence="4" key="1">
    <citation type="journal article" date="2013" name="Genome Announc.">
        <title>Draft Genome Sequence of the Dimorphic Prosthecate Bacterium Brevundimonas abyssalis TAR-001T.</title>
        <authorList>
            <person name="Tsubouchi T."/>
            <person name="Nishi S."/>
            <person name="Usui K."/>
            <person name="Shimane Y."/>
            <person name="Takaki Y."/>
            <person name="Maruyama T."/>
            <person name="Hatada Y."/>
        </authorList>
    </citation>
    <scope>NUCLEOTIDE SEQUENCE [LARGE SCALE GENOMIC DNA]</scope>
    <source>
        <strain evidence="4">TAR-001</strain>
    </source>
</reference>
<feature type="signal peptide" evidence="2">
    <location>
        <begin position="1"/>
        <end position="25"/>
    </location>
</feature>
<comment type="caution">
    <text evidence="3">The sequence shown here is derived from an EMBL/GenBank/DDBJ whole genome shotgun (WGS) entry which is preliminary data.</text>
</comment>
<evidence type="ECO:0000313" key="3">
    <source>
        <dbReference type="EMBL" id="GAD59093.1"/>
    </source>
</evidence>
<evidence type="ECO:0000313" key="4">
    <source>
        <dbReference type="Proteomes" id="UP000016569"/>
    </source>
</evidence>
<keyword evidence="2" id="KW-0732">Signal</keyword>
<feature type="chain" id="PRO_5034882394" evidence="2">
    <location>
        <begin position="26"/>
        <end position="66"/>
    </location>
</feature>
<dbReference type="AlphaFoldDB" id="A0A8E0KIZ4"/>
<sequence>MTAGANRILAMVAAAVIGASGPLGAVAPALAQSSPRQTLNVQARTSAPLSRTSPAPPGTPSSSIPA</sequence>
<name>A0A8E0KIZ4_9CAUL</name>
<accession>A0A8E0KIZ4</accession>
<proteinExistence type="predicted"/>
<feature type="region of interest" description="Disordered" evidence="1">
    <location>
        <begin position="32"/>
        <end position="66"/>
    </location>
</feature>
<feature type="compositionally biased region" description="Polar residues" evidence="1">
    <location>
        <begin position="32"/>
        <end position="49"/>
    </location>
</feature>
<evidence type="ECO:0000256" key="1">
    <source>
        <dbReference type="SAM" id="MobiDB-lite"/>
    </source>
</evidence>
<dbReference type="EMBL" id="BATC01000018">
    <property type="protein sequence ID" value="GAD59093.1"/>
    <property type="molecule type" value="Genomic_DNA"/>
</dbReference>
<organism evidence="3 4">
    <name type="scientific">Brevundimonas abyssalis TAR-001</name>
    <dbReference type="NCBI Taxonomy" id="1391729"/>
    <lineage>
        <taxon>Bacteria</taxon>
        <taxon>Pseudomonadati</taxon>
        <taxon>Pseudomonadota</taxon>
        <taxon>Alphaproteobacteria</taxon>
        <taxon>Caulobacterales</taxon>
        <taxon>Caulobacteraceae</taxon>
        <taxon>Brevundimonas</taxon>
    </lineage>
</organism>
<dbReference type="RefSeq" id="WP_021697188.1">
    <property type="nucleotide sequence ID" value="NZ_BATC01000018.1"/>
</dbReference>
<gene>
    <name evidence="3" type="ORF">MBEBAB_1343</name>
</gene>
<keyword evidence="4" id="KW-1185">Reference proteome</keyword>